<name>U4LJU7_PYROM</name>
<feature type="transmembrane region" description="Helical" evidence="6">
    <location>
        <begin position="368"/>
        <end position="392"/>
    </location>
</feature>
<keyword evidence="5 6" id="KW-0472">Membrane</keyword>
<dbReference type="eggNOG" id="KOG2533">
    <property type="taxonomic scope" value="Eukaryota"/>
</dbReference>
<dbReference type="SUPFAM" id="SSF103473">
    <property type="entry name" value="MFS general substrate transporter"/>
    <property type="match status" value="1"/>
</dbReference>
<evidence type="ECO:0000256" key="1">
    <source>
        <dbReference type="ARBA" id="ARBA00004141"/>
    </source>
</evidence>
<evidence type="ECO:0000313" key="9">
    <source>
        <dbReference type="Proteomes" id="UP000018144"/>
    </source>
</evidence>
<feature type="transmembrane region" description="Helical" evidence="6">
    <location>
        <begin position="404"/>
        <end position="424"/>
    </location>
</feature>
<dbReference type="OrthoDB" id="2962993at2759"/>
<dbReference type="Gene3D" id="1.20.1250.20">
    <property type="entry name" value="MFS general substrate transporter like domains"/>
    <property type="match status" value="2"/>
</dbReference>
<dbReference type="GO" id="GO:0016020">
    <property type="term" value="C:membrane"/>
    <property type="evidence" value="ECO:0007669"/>
    <property type="project" value="UniProtKB-SubCell"/>
</dbReference>
<dbReference type="GO" id="GO:0022857">
    <property type="term" value="F:transmembrane transporter activity"/>
    <property type="evidence" value="ECO:0007669"/>
    <property type="project" value="InterPro"/>
</dbReference>
<feature type="transmembrane region" description="Helical" evidence="6">
    <location>
        <begin position="111"/>
        <end position="129"/>
    </location>
</feature>
<feature type="transmembrane region" description="Helical" evidence="6">
    <location>
        <begin position="80"/>
        <end position="99"/>
    </location>
</feature>
<keyword evidence="4 6" id="KW-1133">Transmembrane helix</keyword>
<keyword evidence="9" id="KW-1185">Reference proteome</keyword>
<dbReference type="Proteomes" id="UP000018144">
    <property type="component" value="Unassembled WGS sequence"/>
</dbReference>
<dbReference type="PANTHER" id="PTHR43791">
    <property type="entry name" value="PERMEASE-RELATED"/>
    <property type="match status" value="1"/>
</dbReference>
<dbReference type="PROSITE" id="PS50850">
    <property type="entry name" value="MFS"/>
    <property type="match status" value="1"/>
</dbReference>
<feature type="transmembrane region" description="Helical" evidence="6">
    <location>
        <begin position="315"/>
        <end position="335"/>
    </location>
</feature>
<accession>U4LJU7</accession>
<feature type="domain" description="Major facilitator superfamily (MFS) profile" evidence="7">
    <location>
        <begin position="45"/>
        <end position="462"/>
    </location>
</feature>
<keyword evidence="3 6" id="KW-0812">Transmembrane</keyword>
<dbReference type="Pfam" id="PF07690">
    <property type="entry name" value="MFS_1"/>
    <property type="match status" value="1"/>
</dbReference>
<keyword evidence="2" id="KW-0813">Transport</keyword>
<feature type="transmembrane region" description="Helical" evidence="6">
    <location>
        <begin position="283"/>
        <end position="303"/>
    </location>
</feature>
<feature type="transmembrane region" description="Helical" evidence="6">
    <location>
        <begin position="204"/>
        <end position="226"/>
    </location>
</feature>
<evidence type="ECO:0000313" key="8">
    <source>
        <dbReference type="EMBL" id="CCX31812.1"/>
    </source>
</evidence>
<dbReference type="PANTHER" id="PTHR43791:SF19">
    <property type="entry name" value="TRANSPORTER, PUTATIVE (AFU_ORTHOLOGUE AFUA_1G01812)-RELATED"/>
    <property type="match status" value="1"/>
</dbReference>
<evidence type="ECO:0000256" key="2">
    <source>
        <dbReference type="ARBA" id="ARBA00022448"/>
    </source>
</evidence>
<sequence>MEDHSSVDDKVDVKSQDIEDPDAGLSFEEREKIDRDLVRRLDYKLIPWLCLLYLFNFLDRTNIGNAKIEGLIDDLHMTQGQYNACLSIFFVACVVFEPISNTLLKLMRPSIYIPIIVTICGLCMLGMGFCKNYPQMMVARMFLGLAEAGLYPGVNYYLSCWYKRRELGIRAAIFFSAAAVSGSFGGLLAAAISQMNGVAGLRGWAWIFIIEGLATVVIGFISFWMVHDFPDDAKFLNEQDRQRVLRRLRDDQQSSGGASASEDFKMEYFWQSVKDWKTWTGSVIYMGVDGALYAFALFLPSIIKDLGYSTTRAQLLSVPPYAAACILTIVVGLWSDRTNKRGIYNICTSVIGVVGFCILLGSKGRNPALSYVATFLGALGIYPAICNTITWVSNNVEGVYKRGVTLGFVIGWGNLNGIVAANVYPVKDAPHYTLGHSIVVGYLTIGLFGGSVLNYYLLNRENNKRRNGERDHWVKGKTAKEIEMMGDMRPDFLYTL</sequence>
<dbReference type="OMA" id="DFDKRHM"/>
<dbReference type="STRING" id="1076935.U4LJU7"/>
<dbReference type="FunFam" id="1.20.1250.20:FF:000068">
    <property type="entry name" value="MFS general substrate transporter"/>
    <property type="match status" value="1"/>
</dbReference>
<evidence type="ECO:0000256" key="5">
    <source>
        <dbReference type="ARBA" id="ARBA00023136"/>
    </source>
</evidence>
<dbReference type="InterPro" id="IPR011701">
    <property type="entry name" value="MFS"/>
</dbReference>
<dbReference type="FunFam" id="1.20.1250.20:FF:000034">
    <property type="entry name" value="MFS general substrate transporter"/>
    <property type="match status" value="1"/>
</dbReference>
<dbReference type="AlphaFoldDB" id="U4LJU7"/>
<evidence type="ECO:0000256" key="4">
    <source>
        <dbReference type="ARBA" id="ARBA00022989"/>
    </source>
</evidence>
<dbReference type="InterPro" id="IPR020846">
    <property type="entry name" value="MFS_dom"/>
</dbReference>
<proteinExistence type="predicted"/>
<feature type="transmembrane region" description="Helical" evidence="6">
    <location>
        <begin position="171"/>
        <end position="192"/>
    </location>
</feature>
<feature type="transmembrane region" description="Helical" evidence="6">
    <location>
        <begin position="436"/>
        <end position="458"/>
    </location>
</feature>
<reference evidence="8 9" key="1">
    <citation type="journal article" date="2013" name="PLoS Genet.">
        <title>The genome and development-dependent transcriptomes of Pyronema confluens: a window into fungal evolution.</title>
        <authorList>
            <person name="Traeger S."/>
            <person name="Altegoer F."/>
            <person name="Freitag M."/>
            <person name="Gabaldon T."/>
            <person name="Kempken F."/>
            <person name="Kumar A."/>
            <person name="Marcet-Houben M."/>
            <person name="Poggeler S."/>
            <person name="Stajich J.E."/>
            <person name="Nowrousian M."/>
        </authorList>
    </citation>
    <scope>NUCLEOTIDE SEQUENCE [LARGE SCALE GENOMIC DNA]</scope>
    <source>
        <strain evidence="9">CBS 100304</strain>
        <tissue evidence="8">Vegetative mycelium</tissue>
    </source>
</reference>
<dbReference type="EMBL" id="HF935650">
    <property type="protein sequence ID" value="CCX31812.1"/>
    <property type="molecule type" value="Genomic_DNA"/>
</dbReference>
<gene>
    <name evidence="8" type="ORF">PCON_11456</name>
</gene>
<feature type="transmembrane region" description="Helical" evidence="6">
    <location>
        <begin position="342"/>
        <end position="362"/>
    </location>
</feature>
<protein>
    <submittedName>
        <fullName evidence="8">Similar to High-affinity nicotinic acid transporter acc. no. P53322</fullName>
    </submittedName>
</protein>
<evidence type="ECO:0000256" key="6">
    <source>
        <dbReference type="SAM" id="Phobius"/>
    </source>
</evidence>
<comment type="subcellular location">
    <subcellularLocation>
        <location evidence="1">Membrane</location>
        <topology evidence="1">Multi-pass membrane protein</topology>
    </subcellularLocation>
</comment>
<evidence type="ECO:0000259" key="7">
    <source>
        <dbReference type="PROSITE" id="PS50850"/>
    </source>
</evidence>
<evidence type="ECO:0000256" key="3">
    <source>
        <dbReference type="ARBA" id="ARBA00022692"/>
    </source>
</evidence>
<dbReference type="InterPro" id="IPR036259">
    <property type="entry name" value="MFS_trans_sf"/>
</dbReference>
<feature type="transmembrane region" description="Helical" evidence="6">
    <location>
        <begin position="141"/>
        <end position="159"/>
    </location>
</feature>
<organism evidence="8 9">
    <name type="scientific">Pyronema omphalodes (strain CBS 100304)</name>
    <name type="common">Pyronema confluens</name>
    <dbReference type="NCBI Taxonomy" id="1076935"/>
    <lineage>
        <taxon>Eukaryota</taxon>
        <taxon>Fungi</taxon>
        <taxon>Dikarya</taxon>
        <taxon>Ascomycota</taxon>
        <taxon>Pezizomycotina</taxon>
        <taxon>Pezizomycetes</taxon>
        <taxon>Pezizales</taxon>
        <taxon>Pyronemataceae</taxon>
        <taxon>Pyronema</taxon>
    </lineage>
</organism>